<proteinExistence type="predicted"/>
<protein>
    <submittedName>
        <fullName evidence="2">Uncharacterized protein</fullName>
    </submittedName>
</protein>
<evidence type="ECO:0000313" key="2">
    <source>
        <dbReference type="EMBL" id="KAG7729268.1"/>
    </source>
</evidence>
<dbReference type="AlphaFoldDB" id="A0AAN6I1X8"/>
<feature type="region of interest" description="Disordered" evidence="1">
    <location>
        <begin position="264"/>
        <end position="285"/>
    </location>
</feature>
<comment type="caution">
    <text evidence="2">The sequence shown here is derived from an EMBL/GenBank/DDBJ whole genome shotgun (WGS) entry which is preliminary data.</text>
</comment>
<feature type="region of interest" description="Disordered" evidence="1">
    <location>
        <begin position="1"/>
        <end position="103"/>
    </location>
</feature>
<name>A0AAN6I1X8_9ASCO</name>
<feature type="compositionally biased region" description="Low complexity" evidence="1">
    <location>
        <begin position="38"/>
        <end position="47"/>
    </location>
</feature>
<feature type="compositionally biased region" description="Low complexity" evidence="1">
    <location>
        <begin position="63"/>
        <end position="81"/>
    </location>
</feature>
<feature type="compositionally biased region" description="Basic residues" evidence="1">
    <location>
        <begin position="274"/>
        <end position="285"/>
    </location>
</feature>
<reference evidence="2" key="1">
    <citation type="journal article" date="2021" name="G3 (Bethesda)">
        <title>Genomic diversity, chromosomal rearrangements, and interspecies hybridization in the ogataea polymorpha species complex.</title>
        <authorList>
            <person name="Hanson S.J."/>
            <person name="Cinneide E.O."/>
            <person name="Salzberg L.I."/>
            <person name="Wolfe K.H."/>
            <person name="McGowan J."/>
            <person name="Fitzpatrick D.A."/>
            <person name="Matlin K."/>
        </authorList>
    </citation>
    <scope>NUCLEOTIDE SEQUENCE</scope>
    <source>
        <strain evidence="2">83-405-1</strain>
    </source>
</reference>
<gene>
    <name evidence="2" type="ORF">KL933_001494</name>
</gene>
<feature type="compositionally biased region" description="Polar residues" evidence="1">
    <location>
        <begin position="1"/>
        <end position="30"/>
    </location>
</feature>
<sequence length="285" mass="31227">MISRPSPSSTFHCDSQTAALVPANTQSQAPATDDPRAAQRAPAEHAAVWQAARRDQPPDGQVRRPGGPVRRPRRGAAVGRARAAREPRRRARLHGPAGQGAARVVQERLLHVGRQTPLSVRQRRPEQDTAAAAGGAVQEGALRRPRGHRRAVPVPQVRPDDRVPALQQPQDAAVAPQRPLRRVEQLLYSAPVLARAQGAVHLERRGPRVVRILLAAPRTVGAPGQLRKPVRQPDALLRRLGQEDVVRVCRQRDVHCRRVAEIHQKGPAAPKQAGRVRARRHASIH</sequence>
<dbReference type="EMBL" id="JAHLUH010000003">
    <property type="protein sequence ID" value="KAG7729268.1"/>
    <property type="molecule type" value="Genomic_DNA"/>
</dbReference>
<dbReference type="Proteomes" id="UP000738402">
    <property type="component" value="Unassembled WGS sequence"/>
</dbReference>
<evidence type="ECO:0000256" key="1">
    <source>
        <dbReference type="SAM" id="MobiDB-lite"/>
    </source>
</evidence>
<feature type="region of interest" description="Disordered" evidence="1">
    <location>
        <begin position="115"/>
        <end position="177"/>
    </location>
</feature>
<evidence type="ECO:0000313" key="3">
    <source>
        <dbReference type="Proteomes" id="UP000738402"/>
    </source>
</evidence>
<accession>A0AAN6I1X8</accession>
<organism evidence="2 3">
    <name type="scientific">Ogataea haglerorum</name>
    <dbReference type="NCBI Taxonomy" id="1937702"/>
    <lineage>
        <taxon>Eukaryota</taxon>
        <taxon>Fungi</taxon>
        <taxon>Dikarya</taxon>
        <taxon>Ascomycota</taxon>
        <taxon>Saccharomycotina</taxon>
        <taxon>Pichiomycetes</taxon>
        <taxon>Pichiales</taxon>
        <taxon>Pichiaceae</taxon>
        <taxon>Ogataea</taxon>
    </lineage>
</organism>